<feature type="region of interest" description="Disordered" evidence="1">
    <location>
        <begin position="202"/>
        <end position="234"/>
    </location>
</feature>
<proteinExistence type="predicted"/>
<feature type="compositionally biased region" description="Polar residues" evidence="1">
    <location>
        <begin position="446"/>
        <end position="460"/>
    </location>
</feature>
<feature type="compositionally biased region" description="Basic and acidic residues" evidence="1">
    <location>
        <begin position="565"/>
        <end position="580"/>
    </location>
</feature>
<feature type="compositionally biased region" description="Basic and acidic residues" evidence="1">
    <location>
        <begin position="592"/>
        <end position="611"/>
    </location>
</feature>
<protein>
    <submittedName>
        <fullName evidence="3">Flagellar hook-length control protein</fullName>
    </submittedName>
</protein>
<keyword evidence="3" id="KW-0969">Cilium</keyword>
<dbReference type="EMBL" id="ABTR02000001">
    <property type="protein sequence ID" value="EFC90321.1"/>
    <property type="molecule type" value="Genomic_DNA"/>
</dbReference>
<feature type="compositionally biased region" description="Basic and acidic residues" evidence="1">
    <location>
        <begin position="754"/>
        <end position="763"/>
    </location>
</feature>
<feature type="region of interest" description="Disordered" evidence="1">
    <location>
        <begin position="291"/>
        <end position="372"/>
    </location>
</feature>
<dbReference type="InterPro" id="IPR038610">
    <property type="entry name" value="FliK-like_C_sf"/>
</dbReference>
<feature type="compositionally biased region" description="Basic and acidic residues" evidence="1">
    <location>
        <begin position="411"/>
        <end position="424"/>
    </location>
</feature>
<accession>D2Z3L5</accession>
<keyword evidence="3" id="KW-0966">Cell projection</keyword>
<dbReference type="CDD" id="cd17470">
    <property type="entry name" value="T3SS_Flik_C"/>
    <property type="match status" value="1"/>
</dbReference>
<dbReference type="STRING" id="469381.Dpep_0289"/>
<dbReference type="AlphaFoldDB" id="D2Z3L5"/>
<dbReference type="Pfam" id="PF02120">
    <property type="entry name" value="Flg_hook"/>
    <property type="match status" value="1"/>
</dbReference>
<feature type="region of interest" description="Disordered" evidence="1">
    <location>
        <begin position="386"/>
        <end position="669"/>
    </location>
</feature>
<organism evidence="3 4">
    <name type="scientific">Dethiosulfovibrio peptidovorans DSM 11002</name>
    <dbReference type="NCBI Taxonomy" id="469381"/>
    <lineage>
        <taxon>Bacteria</taxon>
        <taxon>Thermotogati</taxon>
        <taxon>Synergistota</taxon>
        <taxon>Synergistia</taxon>
        <taxon>Synergistales</taxon>
        <taxon>Dethiosulfovibrionaceae</taxon>
        <taxon>Dethiosulfovibrio</taxon>
    </lineage>
</organism>
<keyword evidence="4" id="KW-1185">Reference proteome</keyword>
<dbReference type="Proteomes" id="UP000006427">
    <property type="component" value="Unassembled WGS sequence"/>
</dbReference>
<evidence type="ECO:0000313" key="4">
    <source>
        <dbReference type="Proteomes" id="UP000006427"/>
    </source>
</evidence>
<sequence>MLIGAENLFQSSKRGDPPKSSVKSEVLSFGVTKNSSSEDTGKFEELLYREDSIPSMKPGGEDVGSTAASVSEVVGQLDSYSRGENRLNIPSFVDPTGKNVGSLVITQAEPSVSQVASDGATEEVLDGEKDDAFVLENVDALLNDLIGPLGPLKSIPKIDLDLSVSKADVPSEKQPHQVETTETAKPMAPVQALMETSKVEGPSFGAVQSQPDVAPPAGAETQGTKEVVSETAKLEEATSGAVRTLVDGKVSSETVTSQTVAPETAEPRTQVFSFFKAADGGYASSVVAEKPEISVQSQRGNPKVDGTVSRKTEGATVSAGSPLGSGKTEVVSRQQSGTGTSSDAGFEMATLKRADVAPPAGPETQSTQTVASETVAYETVKAARTEKAADGGYASSVVAEKPEISVQSQRENPKVDGTVSRKAEGATVSAGSPLGSGKAEVVSMEQPGTWTSSDTGFETATSKRADVAPPAGPETQGPQAVASEIAKPEKNTSGTVRTWVDGDVAAKTAEPVQRSPEAASKPKSTDAPSDTSKDVVTIDTESQKPETEKNAGPNALFASSWSPEDSDRKDQLSYVKKDEENSLPMVQDEAEIAEKNSEGISKSTDKNEKEPIAQNDMRSYGKEDTGKDQGVDPSLRSAGELNGPGSSRTAGTNVQTATRNVPLPGRGPEILPQGLAQVVRQVASDGTQRASIVVDPPALGRVEVEVHVTPSGMEASFKVDSVQVRDMIKPQIPLLQDMLAQQGISASSVNVDVRQGDDRRSPWRDSIQSVKGRRGRTDEDDDVPEESIVTVARIDLERGMLQWYA</sequence>
<feature type="region of interest" description="Disordered" evidence="1">
    <location>
        <begin position="1"/>
        <end position="25"/>
    </location>
</feature>
<evidence type="ECO:0000256" key="1">
    <source>
        <dbReference type="SAM" id="MobiDB-lite"/>
    </source>
</evidence>
<dbReference type="InterPro" id="IPR052563">
    <property type="entry name" value="FliK"/>
</dbReference>
<dbReference type="eggNOG" id="COG3144">
    <property type="taxonomic scope" value="Bacteria"/>
</dbReference>
<reference evidence="3 4" key="1">
    <citation type="journal article" date="2010" name="Stand. Genomic Sci.">
        <title>Permanent draft genome sequence of Dethiosulfovibrio peptidovorans type strain (SEBR 4207).</title>
        <authorList>
            <person name="Labutti K."/>
            <person name="Mayilraj S."/>
            <person name="Clum A."/>
            <person name="Lucas S."/>
            <person name="Glavina Del Rio T."/>
            <person name="Nolan M."/>
            <person name="Tice H."/>
            <person name="Cheng J.F."/>
            <person name="Pitluck S."/>
            <person name="Liolios K."/>
            <person name="Ivanova N."/>
            <person name="Mavromatis K."/>
            <person name="Mikhailova N."/>
            <person name="Pati A."/>
            <person name="Goodwin L."/>
            <person name="Chen A."/>
            <person name="Palaniappan K."/>
            <person name="Land M."/>
            <person name="Hauser L."/>
            <person name="Chang Y.J."/>
            <person name="Jeffries C.D."/>
            <person name="Rohde M."/>
            <person name="Spring S."/>
            <person name="Goker M."/>
            <person name="Woyke T."/>
            <person name="Bristow J."/>
            <person name="Eisen J.A."/>
            <person name="Markowitz V."/>
            <person name="Hugenholtz P."/>
            <person name="Kyrpides N.C."/>
            <person name="Klenk H.P."/>
            <person name="Lapidus A."/>
        </authorList>
    </citation>
    <scope>NUCLEOTIDE SEQUENCE [LARGE SCALE GENOMIC DNA]</scope>
    <source>
        <strain evidence="3 4">DSM 11002</strain>
    </source>
</reference>
<feature type="region of interest" description="Disordered" evidence="1">
    <location>
        <begin position="748"/>
        <end position="784"/>
    </location>
</feature>
<dbReference type="OrthoDB" id="6448at2"/>
<feature type="compositionally biased region" description="Polar residues" evidence="1">
    <location>
        <begin position="363"/>
        <end position="372"/>
    </location>
</feature>
<feature type="compositionally biased region" description="Basic and acidic residues" evidence="1">
    <location>
        <begin position="619"/>
        <end position="630"/>
    </location>
</feature>
<comment type="caution">
    <text evidence="3">The sequence shown here is derived from an EMBL/GenBank/DDBJ whole genome shotgun (WGS) entry which is preliminary data.</text>
</comment>
<dbReference type="Gene3D" id="3.30.750.140">
    <property type="match status" value="1"/>
</dbReference>
<dbReference type="PANTHER" id="PTHR37533:SF2">
    <property type="entry name" value="FLAGELLAR HOOK-LENGTH CONTROL PROTEIN"/>
    <property type="match status" value="1"/>
</dbReference>
<gene>
    <name evidence="3" type="ORF">Dpep_0289</name>
</gene>
<evidence type="ECO:0000259" key="2">
    <source>
        <dbReference type="Pfam" id="PF02120"/>
    </source>
</evidence>
<dbReference type="InterPro" id="IPR021136">
    <property type="entry name" value="Flagellar_hook_control-like_C"/>
</dbReference>
<evidence type="ECO:0000313" key="3">
    <source>
        <dbReference type="EMBL" id="EFC90321.1"/>
    </source>
</evidence>
<dbReference type="PaxDb" id="469381-Dpep_0289"/>
<keyword evidence="3" id="KW-0282">Flagellum</keyword>
<dbReference type="PANTHER" id="PTHR37533">
    <property type="entry name" value="FLAGELLAR HOOK-LENGTH CONTROL PROTEIN"/>
    <property type="match status" value="1"/>
</dbReference>
<feature type="compositionally biased region" description="Polar residues" evidence="1">
    <location>
        <begin position="331"/>
        <end position="343"/>
    </location>
</feature>
<feature type="compositionally biased region" description="Polar residues" evidence="1">
    <location>
        <begin position="644"/>
        <end position="659"/>
    </location>
</feature>
<feature type="domain" description="Flagellar hook-length control protein-like C-terminal" evidence="2">
    <location>
        <begin position="680"/>
        <end position="758"/>
    </location>
</feature>
<feature type="region of interest" description="Disordered" evidence="1">
    <location>
        <begin position="168"/>
        <end position="188"/>
    </location>
</feature>
<name>D2Z3L5_9BACT</name>